<evidence type="ECO:0000256" key="2">
    <source>
        <dbReference type="ARBA" id="ARBA00023125"/>
    </source>
</evidence>
<dbReference type="SMART" id="SM00345">
    <property type="entry name" value="HTH_GNTR"/>
    <property type="match status" value="1"/>
</dbReference>
<dbReference type="PANTHER" id="PTHR43537:SF53">
    <property type="entry name" value="HTH-TYPE TRANSCRIPTIONAL REPRESSOR NANR"/>
    <property type="match status" value="1"/>
</dbReference>
<dbReference type="PANTHER" id="PTHR43537">
    <property type="entry name" value="TRANSCRIPTIONAL REGULATOR, GNTR FAMILY"/>
    <property type="match status" value="1"/>
</dbReference>
<reference evidence="5 6" key="1">
    <citation type="submission" date="2018-11" db="EMBL/GenBank/DDBJ databases">
        <title>The genome of Variovorax sp T529.</title>
        <authorList>
            <person name="Gao J."/>
        </authorList>
    </citation>
    <scope>NUCLEOTIDE SEQUENCE [LARGE SCALE GENOMIC DNA]</scope>
    <source>
        <strain evidence="5 6">T529</strain>
    </source>
</reference>
<dbReference type="InterPro" id="IPR011711">
    <property type="entry name" value="GntR_C"/>
</dbReference>
<dbReference type="GO" id="GO:0003677">
    <property type="term" value="F:DNA binding"/>
    <property type="evidence" value="ECO:0007669"/>
    <property type="project" value="UniProtKB-KW"/>
</dbReference>
<comment type="caution">
    <text evidence="5">The sequence shown here is derived from an EMBL/GenBank/DDBJ whole genome shotgun (WGS) entry which is preliminary data.</text>
</comment>
<dbReference type="Proteomes" id="UP000271590">
    <property type="component" value="Unassembled WGS sequence"/>
</dbReference>
<dbReference type="InterPro" id="IPR036390">
    <property type="entry name" value="WH_DNA-bd_sf"/>
</dbReference>
<name>A0A3P3E8Z6_9BURK</name>
<dbReference type="SMART" id="SM00895">
    <property type="entry name" value="FCD"/>
    <property type="match status" value="1"/>
</dbReference>
<dbReference type="InterPro" id="IPR008920">
    <property type="entry name" value="TF_FadR/GntR_C"/>
</dbReference>
<dbReference type="NCBIfam" id="NF003011">
    <property type="entry name" value="PRK03837.1"/>
    <property type="match status" value="1"/>
</dbReference>
<dbReference type="AlphaFoldDB" id="A0A3P3E8Z6"/>
<evidence type="ECO:0000259" key="4">
    <source>
        <dbReference type="PROSITE" id="PS50949"/>
    </source>
</evidence>
<evidence type="ECO:0000313" key="5">
    <source>
        <dbReference type="EMBL" id="RRH82814.1"/>
    </source>
</evidence>
<dbReference type="Pfam" id="PF00392">
    <property type="entry name" value="GntR"/>
    <property type="match status" value="1"/>
</dbReference>
<dbReference type="SUPFAM" id="SSF48008">
    <property type="entry name" value="GntR ligand-binding domain-like"/>
    <property type="match status" value="1"/>
</dbReference>
<dbReference type="EMBL" id="RQXU01000023">
    <property type="protein sequence ID" value="RRH82814.1"/>
    <property type="molecule type" value="Genomic_DNA"/>
</dbReference>
<protein>
    <submittedName>
        <fullName evidence="5">Transcriptional regulator NanR</fullName>
    </submittedName>
</protein>
<dbReference type="PRINTS" id="PR00035">
    <property type="entry name" value="HTHGNTR"/>
</dbReference>
<organism evidence="5 6">
    <name type="scientific">Variovorax beijingensis</name>
    <dbReference type="NCBI Taxonomy" id="2496117"/>
    <lineage>
        <taxon>Bacteria</taxon>
        <taxon>Pseudomonadati</taxon>
        <taxon>Pseudomonadota</taxon>
        <taxon>Betaproteobacteria</taxon>
        <taxon>Burkholderiales</taxon>
        <taxon>Comamonadaceae</taxon>
        <taxon>Variovorax</taxon>
    </lineage>
</organism>
<dbReference type="InterPro" id="IPR036388">
    <property type="entry name" value="WH-like_DNA-bd_sf"/>
</dbReference>
<evidence type="ECO:0000313" key="6">
    <source>
        <dbReference type="Proteomes" id="UP000271590"/>
    </source>
</evidence>
<feature type="domain" description="HTH gntR-type" evidence="4">
    <location>
        <begin position="10"/>
        <end position="79"/>
    </location>
</feature>
<dbReference type="CDD" id="cd07377">
    <property type="entry name" value="WHTH_GntR"/>
    <property type="match status" value="1"/>
</dbReference>
<dbReference type="SUPFAM" id="SSF46785">
    <property type="entry name" value="Winged helix' DNA-binding domain"/>
    <property type="match status" value="1"/>
</dbReference>
<sequence length="242" mass="27049">MTAVNPIQKRKLYQDVVERLMQRISTGEIRPGDQLPPERELMDVYGVGRPAVREALQALEHSGIVEISHGERARVVIPTARDLIAQIASGTRHMLQAQPDMLEHLKQARLLLEEGTARMAAQQATPEDVAALRTRIEEQRASLVNMDGFLAHDMAFHREIARISGNPIFPAVIEAVFQWAGDYYQPLVRAPGAERLTLQEHTRLVDAIEAHDPQAAVAAVRAHVTRSNALYQRIAEEVQGQR</sequence>
<accession>A0A3P3E8Z6</accession>
<evidence type="ECO:0000256" key="1">
    <source>
        <dbReference type="ARBA" id="ARBA00023015"/>
    </source>
</evidence>
<dbReference type="InterPro" id="IPR000524">
    <property type="entry name" value="Tscrpt_reg_HTH_GntR"/>
</dbReference>
<dbReference type="Gene3D" id="1.10.10.10">
    <property type="entry name" value="Winged helix-like DNA-binding domain superfamily/Winged helix DNA-binding domain"/>
    <property type="match status" value="1"/>
</dbReference>
<gene>
    <name evidence="5" type="primary">nanR</name>
    <name evidence="5" type="ORF">EH244_26345</name>
</gene>
<proteinExistence type="predicted"/>
<keyword evidence="1" id="KW-0805">Transcription regulation</keyword>
<dbReference type="RefSeq" id="WP_124961256.1">
    <property type="nucleotide sequence ID" value="NZ_RQXU01000023.1"/>
</dbReference>
<dbReference type="Pfam" id="PF07729">
    <property type="entry name" value="FCD"/>
    <property type="match status" value="1"/>
</dbReference>
<evidence type="ECO:0000256" key="3">
    <source>
        <dbReference type="ARBA" id="ARBA00023163"/>
    </source>
</evidence>
<keyword evidence="3" id="KW-0804">Transcription</keyword>
<keyword evidence="2" id="KW-0238">DNA-binding</keyword>
<dbReference type="Gene3D" id="1.20.120.530">
    <property type="entry name" value="GntR ligand-binding domain-like"/>
    <property type="match status" value="1"/>
</dbReference>
<dbReference type="GO" id="GO:0003700">
    <property type="term" value="F:DNA-binding transcription factor activity"/>
    <property type="evidence" value="ECO:0007669"/>
    <property type="project" value="InterPro"/>
</dbReference>
<dbReference type="PROSITE" id="PS50949">
    <property type="entry name" value="HTH_GNTR"/>
    <property type="match status" value="1"/>
</dbReference>